<sequence>GLFVGGCSPSSSDNEMPGGVALAAELEIEATETVIPTTIPSATPLPATATISPTHTPEPTVTNTPTTTPIPLSTAIPTVELEIASLDPVLTPIIGQPIQAIKMFVNCGDTRTEYRFRGNRSGNEIPACGTVTEMWAYGLQPGDLISLGTIAFSRDVTYKRLDGFEGGIAIFNPNSPIPDTDPEPSTIVNVLCDGSTIAIIHFFGDGESAQIAGPCAGLVTVEGEISSYGIVEYTDADYSYVYEVVSGEALEPVGFPIIFLYGEYNDNYNPAEG</sequence>
<reference evidence="1" key="1">
    <citation type="submission" date="2020-04" db="EMBL/GenBank/DDBJ databases">
        <authorList>
            <person name="Zhang T."/>
        </authorList>
    </citation>
    <scope>NUCLEOTIDE SEQUENCE</scope>
    <source>
        <strain evidence="1">HKST-UBA01</strain>
    </source>
</reference>
<comment type="caution">
    <text evidence="1">The sequence shown here is derived from an EMBL/GenBank/DDBJ whole genome shotgun (WGS) entry which is preliminary data.</text>
</comment>
<organism evidence="1 2">
    <name type="scientific">candidate division WWE3 bacterium</name>
    <dbReference type="NCBI Taxonomy" id="2053526"/>
    <lineage>
        <taxon>Bacteria</taxon>
        <taxon>Katanobacteria</taxon>
    </lineage>
</organism>
<accession>A0A955RPC2</accession>
<dbReference type="EMBL" id="JAGQKX010000056">
    <property type="protein sequence ID" value="MCA9390266.1"/>
    <property type="molecule type" value="Genomic_DNA"/>
</dbReference>
<protein>
    <submittedName>
        <fullName evidence="1">Uncharacterized protein</fullName>
    </submittedName>
</protein>
<feature type="non-terminal residue" evidence="1">
    <location>
        <position position="1"/>
    </location>
</feature>
<gene>
    <name evidence="1" type="ORF">KC571_02575</name>
</gene>
<evidence type="ECO:0000313" key="2">
    <source>
        <dbReference type="Proteomes" id="UP000701698"/>
    </source>
</evidence>
<dbReference type="Proteomes" id="UP000701698">
    <property type="component" value="Unassembled WGS sequence"/>
</dbReference>
<evidence type="ECO:0000313" key="1">
    <source>
        <dbReference type="EMBL" id="MCA9390266.1"/>
    </source>
</evidence>
<proteinExistence type="predicted"/>
<name>A0A955RPC2_UNCKA</name>
<dbReference type="AlphaFoldDB" id="A0A955RPC2"/>
<reference evidence="1" key="2">
    <citation type="journal article" date="2021" name="Microbiome">
        <title>Successional dynamics and alternative stable states in a saline activated sludge microbial community over 9 years.</title>
        <authorList>
            <person name="Wang Y."/>
            <person name="Ye J."/>
            <person name="Ju F."/>
            <person name="Liu L."/>
            <person name="Boyd J.A."/>
            <person name="Deng Y."/>
            <person name="Parks D.H."/>
            <person name="Jiang X."/>
            <person name="Yin X."/>
            <person name="Woodcroft B.J."/>
            <person name="Tyson G.W."/>
            <person name="Hugenholtz P."/>
            <person name="Polz M.F."/>
            <person name="Zhang T."/>
        </authorList>
    </citation>
    <scope>NUCLEOTIDE SEQUENCE</scope>
    <source>
        <strain evidence="1">HKST-UBA01</strain>
    </source>
</reference>